<dbReference type="Gene3D" id="2.60.120.260">
    <property type="entry name" value="Galactose-binding domain-like"/>
    <property type="match status" value="1"/>
</dbReference>
<keyword evidence="1" id="KW-0732">Signal</keyword>
<dbReference type="InterPro" id="IPR036514">
    <property type="entry name" value="SGNH_hydro_sf"/>
</dbReference>
<dbReference type="GO" id="GO:0052689">
    <property type="term" value="F:carboxylic ester hydrolase activity"/>
    <property type="evidence" value="ECO:0007669"/>
    <property type="project" value="InterPro"/>
</dbReference>
<dbReference type="PANTHER" id="PTHR37834">
    <property type="entry name" value="GDSL-LIKE LIPASE/ACYLHYDROLASE DOMAIN PROTEIN (AFU_ORTHOLOGUE AFUA_2G00620)"/>
    <property type="match status" value="1"/>
</dbReference>
<dbReference type="InterPro" id="IPR040794">
    <property type="entry name" value="CE2_N"/>
</dbReference>
<dbReference type="EMBL" id="QAOQ01000007">
    <property type="protein sequence ID" value="PTQ94080.1"/>
    <property type="molecule type" value="Genomic_DNA"/>
</dbReference>
<comment type="caution">
    <text evidence="3">The sequence shown here is derived from an EMBL/GenBank/DDBJ whole genome shotgun (WGS) entry which is preliminary data.</text>
</comment>
<reference evidence="3 4" key="1">
    <citation type="submission" date="2018-04" db="EMBL/GenBank/DDBJ databases">
        <title>Genomic Encyclopedia of Archaeal and Bacterial Type Strains, Phase II (KMG-II): from individual species to whole genera.</title>
        <authorList>
            <person name="Goeker M."/>
        </authorList>
    </citation>
    <scope>NUCLEOTIDE SEQUENCE [LARGE SCALE GENOMIC DNA]</scope>
    <source>
        <strain evidence="3 4">DSM 26809</strain>
    </source>
</reference>
<dbReference type="InterPro" id="IPR001087">
    <property type="entry name" value="GDSL"/>
</dbReference>
<keyword evidence="4" id="KW-1185">Reference proteome</keyword>
<dbReference type="Pfam" id="PF17996">
    <property type="entry name" value="CE2_N"/>
    <property type="match status" value="1"/>
</dbReference>
<protein>
    <submittedName>
        <fullName evidence="3">GDSL-like lipase/acylhydrolase family protein</fullName>
    </submittedName>
</protein>
<feature type="chain" id="PRO_5015424944" evidence="1">
    <location>
        <begin position="20"/>
        <end position="360"/>
    </location>
</feature>
<evidence type="ECO:0000259" key="2">
    <source>
        <dbReference type="Pfam" id="PF17996"/>
    </source>
</evidence>
<dbReference type="RefSeq" id="WP_107830451.1">
    <property type="nucleotide sequence ID" value="NZ_CP160205.1"/>
</dbReference>
<dbReference type="InterPro" id="IPR037461">
    <property type="entry name" value="CtCE2-like_dom"/>
</dbReference>
<dbReference type="InterPro" id="IPR052762">
    <property type="entry name" value="PCW_deacetylase/CE"/>
</dbReference>
<accession>A0A2T5J6B5</accession>
<dbReference type="AlphaFoldDB" id="A0A2T5J6B5"/>
<keyword evidence="3" id="KW-0378">Hydrolase</keyword>
<dbReference type="Pfam" id="PF00657">
    <property type="entry name" value="Lipase_GDSL"/>
    <property type="match status" value="1"/>
</dbReference>
<organism evidence="3 4">
    <name type="scientific">Mucilaginibacter yixingensis</name>
    <dbReference type="NCBI Taxonomy" id="1295612"/>
    <lineage>
        <taxon>Bacteria</taxon>
        <taxon>Pseudomonadati</taxon>
        <taxon>Bacteroidota</taxon>
        <taxon>Sphingobacteriia</taxon>
        <taxon>Sphingobacteriales</taxon>
        <taxon>Sphingobacteriaceae</taxon>
        <taxon>Mucilaginibacter</taxon>
    </lineage>
</organism>
<dbReference type="CDD" id="cd01831">
    <property type="entry name" value="Endoglucanase_E_like"/>
    <property type="match status" value="1"/>
</dbReference>
<feature type="domain" description="Carbohydrate esterase 2 N-terminal" evidence="2">
    <location>
        <begin position="32"/>
        <end position="138"/>
    </location>
</feature>
<proteinExistence type="predicted"/>
<dbReference type="Proteomes" id="UP000244168">
    <property type="component" value="Unassembled WGS sequence"/>
</dbReference>
<sequence length="360" mass="40141">MRKLILATLLFILSFSTRADVIVKGDDAHIHYMGRIGKADDASVLSWPGTSASINFTGSSVTATLEDQYGENYYNVIVDGQVTKVLHLSNIKKSYLLAEGLSTGRHQLTLFKRTEWVFGKTLFYQFAIADGGEILPAPETKSCKIEYFGDSITCGYAVEDSSGRDRGIGQFENNYLSYAALVARHYNAEYSCIARSGIGLTLSYYHQIMPEMYHLTDGGDPQSEWNFNKFTPDIVVINLFQNDAGLFYRSDLPEFKARFGDEAPTPEKIIKAYQDFIKQLRSQYPQASIICTLGSMDAVRTGSPWPDYVKKAAAGLGDKKVFAYIYNYKNTPGHPNVAQQQAMANQLIAFIDKHAPLTSK</sequence>
<feature type="signal peptide" evidence="1">
    <location>
        <begin position="1"/>
        <end position="19"/>
    </location>
</feature>
<evidence type="ECO:0000256" key="1">
    <source>
        <dbReference type="SAM" id="SignalP"/>
    </source>
</evidence>
<evidence type="ECO:0000313" key="3">
    <source>
        <dbReference type="EMBL" id="PTQ94080.1"/>
    </source>
</evidence>
<dbReference type="PANTHER" id="PTHR37834:SF2">
    <property type="entry name" value="ESTERASE, SGNH HYDROLASE-TYPE"/>
    <property type="match status" value="1"/>
</dbReference>
<dbReference type="Gene3D" id="3.40.50.1110">
    <property type="entry name" value="SGNH hydrolase"/>
    <property type="match status" value="1"/>
</dbReference>
<name>A0A2T5J6B5_9SPHI</name>
<evidence type="ECO:0000313" key="4">
    <source>
        <dbReference type="Proteomes" id="UP000244168"/>
    </source>
</evidence>
<dbReference type="OrthoDB" id="9801375at2"/>
<dbReference type="SUPFAM" id="SSF52266">
    <property type="entry name" value="SGNH hydrolase"/>
    <property type="match status" value="1"/>
</dbReference>
<gene>
    <name evidence="3" type="ORF">C8P68_107143</name>
</gene>